<evidence type="ECO:0008006" key="3">
    <source>
        <dbReference type="Google" id="ProtNLM"/>
    </source>
</evidence>
<proteinExistence type="predicted"/>
<sequence length="37" mass="4241">MQFFSKLKQYRSVATIYGKNARNFLGVIRFAASVLSQ</sequence>
<accession>A0ABP1Z2F6</accession>
<evidence type="ECO:0000313" key="2">
    <source>
        <dbReference type="Proteomes" id="UP000078599"/>
    </source>
</evidence>
<reference evidence="1 2" key="1">
    <citation type="submission" date="2015-03" db="EMBL/GenBank/DDBJ databases">
        <authorList>
            <person name="Regsiter A."/>
            <person name="william w."/>
        </authorList>
    </citation>
    <scope>NUCLEOTIDE SEQUENCE [LARGE SCALE GENOMIC DNA]</scope>
    <source>
        <strain evidence="1 2">CB1</strain>
    </source>
</reference>
<evidence type="ECO:0000313" key="1">
    <source>
        <dbReference type="EMBL" id="CQR29660.1"/>
    </source>
</evidence>
<dbReference type="EMBL" id="CTRI01000004">
    <property type="protein sequence ID" value="CQR29660.1"/>
    <property type="molecule type" value="Genomic_DNA"/>
</dbReference>
<protein>
    <recommendedName>
        <fullName evidence="3">Transposase</fullName>
    </recommendedName>
</protein>
<name>A0ABP1Z2F6_THIA3</name>
<comment type="caution">
    <text evidence="1">The sequence shown here is derived from an EMBL/GenBank/DDBJ whole genome shotgun (WGS) entry which is preliminary data.</text>
</comment>
<organism evidence="1 2">
    <name type="scientific">Thiomonas arsenitoxydans (strain DSM 22701 / CIP 110005 / 3As)</name>
    <dbReference type="NCBI Taxonomy" id="426114"/>
    <lineage>
        <taxon>Bacteria</taxon>
        <taxon>Pseudomonadati</taxon>
        <taxon>Pseudomonadota</taxon>
        <taxon>Betaproteobacteria</taxon>
        <taxon>Burkholderiales</taxon>
        <taxon>Thiomonas</taxon>
    </lineage>
</organism>
<dbReference type="Proteomes" id="UP000078599">
    <property type="component" value="Unassembled WGS sequence"/>
</dbReference>
<gene>
    <name evidence="1" type="ORF">THICB1_120131</name>
</gene>
<keyword evidence="2" id="KW-1185">Reference proteome</keyword>